<dbReference type="InterPro" id="IPR000182">
    <property type="entry name" value="GNAT_dom"/>
</dbReference>
<dbReference type="PANTHER" id="PTHR43072">
    <property type="entry name" value="N-ACETYLTRANSFERASE"/>
    <property type="match status" value="1"/>
</dbReference>
<dbReference type="OrthoDB" id="9799096at2"/>
<gene>
    <name evidence="6" type="ORF">SAMN04488096_101441</name>
</gene>
<dbReference type="InterPro" id="IPR017255">
    <property type="entry name" value="AcTrfase_GNAT_prd"/>
</dbReference>
<keyword evidence="7" id="KW-1185">Reference proteome</keyword>
<name>A0A1M6ATP9_9FLAO</name>
<dbReference type="Gene3D" id="3.40.630.30">
    <property type="match status" value="1"/>
</dbReference>
<comment type="catalytic activity">
    <reaction evidence="4">
        <text>L-methionine sulfone + acetyl-CoA = N-acetyl-L-methionine sulfone + CoA + H(+)</text>
        <dbReference type="Rhea" id="RHEA:47656"/>
        <dbReference type="ChEBI" id="CHEBI:15378"/>
        <dbReference type="ChEBI" id="CHEBI:57287"/>
        <dbReference type="ChEBI" id="CHEBI:57288"/>
        <dbReference type="ChEBI" id="CHEBI:87824"/>
        <dbReference type="ChEBI" id="CHEBI:87825"/>
    </reaction>
</comment>
<evidence type="ECO:0000259" key="5">
    <source>
        <dbReference type="PROSITE" id="PS51186"/>
    </source>
</evidence>
<evidence type="ECO:0000313" key="6">
    <source>
        <dbReference type="EMBL" id="SHI39899.1"/>
    </source>
</evidence>
<evidence type="ECO:0000256" key="2">
    <source>
        <dbReference type="ARBA" id="ARBA00023315"/>
    </source>
</evidence>
<evidence type="ECO:0000313" key="7">
    <source>
        <dbReference type="Proteomes" id="UP000184225"/>
    </source>
</evidence>
<evidence type="ECO:0000256" key="1">
    <source>
        <dbReference type="ARBA" id="ARBA00022679"/>
    </source>
</evidence>
<dbReference type="PROSITE" id="PS51186">
    <property type="entry name" value="GNAT"/>
    <property type="match status" value="1"/>
</dbReference>
<dbReference type="Proteomes" id="UP000184225">
    <property type="component" value="Unassembled WGS sequence"/>
</dbReference>
<proteinExistence type="predicted"/>
<keyword evidence="1 6" id="KW-0808">Transferase</keyword>
<evidence type="ECO:0000256" key="3">
    <source>
        <dbReference type="ARBA" id="ARBA00050603"/>
    </source>
</evidence>
<dbReference type="GO" id="GO:0016747">
    <property type="term" value="F:acyltransferase activity, transferring groups other than amino-acyl groups"/>
    <property type="evidence" value="ECO:0007669"/>
    <property type="project" value="InterPro"/>
</dbReference>
<dbReference type="FunFam" id="3.40.630.30:FF:000026">
    <property type="entry name" value="Phosphinothricin acetyltransferase"/>
    <property type="match status" value="1"/>
</dbReference>
<accession>A0A1M6ATP9</accession>
<dbReference type="InterPro" id="IPR016181">
    <property type="entry name" value="Acyl_CoA_acyltransferase"/>
</dbReference>
<reference evidence="6 7" key="1">
    <citation type="submission" date="2016-11" db="EMBL/GenBank/DDBJ databases">
        <authorList>
            <person name="Jaros S."/>
            <person name="Januszkiewicz K."/>
            <person name="Wedrychowicz H."/>
        </authorList>
    </citation>
    <scope>NUCLEOTIDE SEQUENCE [LARGE SCALE GENOMIC DNA]</scope>
    <source>
        <strain evidence="6 7">DSM 21425</strain>
    </source>
</reference>
<dbReference type="SUPFAM" id="SSF55729">
    <property type="entry name" value="Acyl-CoA N-acyltransferases (Nat)"/>
    <property type="match status" value="1"/>
</dbReference>
<comment type="catalytic activity">
    <reaction evidence="3">
        <text>L-methionine sulfoximine + acetyl-CoA = N-acetyl-L-methionine sulfoximine + CoA + H(+)</text>
        <dbReference type="Rhea" id="RHEA:47660"/>
        <dbReference type="ChEBI" id="CHEBI:15378"/>
        <dbReference type="ChEBI" id="CHEBI:57287"/>
        <dbReference type="ChEBI" id="CHEBI:57288"/>
        <dbReference type="ChEBI" id="CHEBI:87826"/>
        <dbReference type="ChEBI" id="CHEBI:87827"/>
    </reaction>
</comment>
<sequence>MDNNVILREAQERDLPAILEILNHHILHTTVIYNYNTKSLLEMKDWFLEKQNLKFPILVAELDNDVVGYGTFGQFRPHEAYRYCIEHSVYVSPDFQGKGIGKQLILKLITLAKQRDCHNMVAGIDAENKFSIQFHKNLGFQEVGYLKEVGYKFDRWLDLVFLQLNL</sequence>
<dbReference type="PANTHER" id="PTHR43072:SF23">
    <property type="entry name" value="UPF0039 PROTEIN C11D3.02C"/>
    <property type="match status" value="1"/>
</dbReference>
<dbReference type="CDD" id="cd04301">
    <property type="entry name" value="NAT_SF"/>
    <property type="match status" value="1"/>
</dbReference>
<dbReference type="EMBL" id="FQYY01000001">
    <property type="protein sequence ID" value="SHI39899.1"/>
    <property type="molecule type" value="Genomic_DNA"/>
</dbReference>
<feature type="domain" description="N-acetyltransferase" evidence="5">
    <location>
        <begin position="5"/>
        <end position="166"/>
    </location>
</feature>
<keyword evidence="2" id="KW-0012">Acyltransferase</keyword>
<dbReference type="RefSeq" id="WP_073147767.1">
    <property type="nucleotide sequence ID" value="NZ_FQYY01000001.1"/>
</dbReference>
<protein>
    <submittedName>
        <fullName evidence="6">Phosphinothricin acetyltransferase</fullName>
    </submittedName>
</protein>
<dbReference type="AlphaFoldDB" id="A0A1M6ATP9"/>
<dbReference type="STRING" id="579105.SAMN04488096_101441"/>
<evidence type="ECO:0000256" key="4">
    <source>
        <dbReference type="ARBA" id="ARBA00051334"/>
    </source>
</evidence>
<organism evidence="6 7">
    <name type="scientific">Mesonia phycicola</name>
    <dbReference type="NCBI Taxonomy" id="579105"/>
    <lineage>
        <taxon>Bacteria</taxon>
        <taxon>Pseudomonadati</taxon>
        <taxon>Bacteroidota</taxon>
        <taxon>Flavobacteriia</taxon>
        <taxon>Flavobacteriales</taxon>
        <taxon>Flavobacteriaceae</taxon>
        <taxon>Mesonia</taxon>
    </lineage>
</organism>
<dbReference type="PIRSF" id="PIRSF037663">
    <property type="entry name" value="Acetyltransf_GNAT_prd"/>
    <property type="match status" value="1"/>
</dbReference>
<dbReference type="Pfam" id="PF00583">
    <property type="entry name" value="Acetyltransf_1"/>
    <property type="match status" value="1"/>
</dbReference>